<keyword evidence="4" id="KW-1185">Reference proteome</keyword>
<dbReference type="InterPro" id="IPR001031">
    <property type="entry name" value="Thioesterase"/>
</dbReference>
<evidence type="ECO:0000313" key="4">
    <source>
        <dbReference type="Proteomes" id="UP000367750"/>
    </source>
</evidence>
<feature type="domain" description="Thioesterase" evidence="2">
    <location>
        <begin position="20"/>
        <end position="232"/>
    </location>
</feature>
<gene>
    <name evidence="3" type="ORF">F4V43_00010</name>
</gene>
<accession>A0A5J5GJV6</accession>
<evidence type="ECO:0000256" key="1">
    <source>
        <dbReference type="ARBA" id="ARBA00007169"/>
    </source>
</evidence>
<comment type="similarity">
    <text evidence="1">Belongs to the thioesterase family.</text>
</comment>
<dbReference type="AlphaFoldDB" id="A0A5J5GJV6"/>
<dbReference type="RefSeq" id="WP_150456186.1">
    <property type="nucleotide sequence ID" value="NZ_VYKK01000001.1"/>
</dbReference>
<dbReference type="InterPro" id="IPR029058">
    <property type="entry name" value="AB_hydrolase_fold"/>
</dbReference>
<organism evidence="3 4">
    <name type="scientific">Paenibacillus spiritus</name>
    <dbReference type="NCBI Taxonomy" id="2496557"/>
    <lineage>
        <taxon>Bacteria</taxon>
        <taxon>Bacillati</taxon>
        <taxon>Bacillota</taxon>
        <taxon>Bacilli</taxon>
        <taxon>Bacillales</taxon>
        <taxon>Paenibacillaceae</taxon>
        <taxon>Paenibacillus</taxon>
    </lineage>
</organism>
<evidence type="ECO:0000313" key="3">
    <source>
        <dbReference type="EMBL" id="KAA9008556.1"/>
    </source>
</evidence>
<dbReference type="InterPro" id="IPR012223">
    <property type="entry name" value="TEII"/>
</dbReference>
<dbReference type="Gene3D" id="3.40.50.1820">
    <property type="entry name" value="alpha/beta hydrolase"/>
    <property type="match status" value="1"/>
</dbReference>
<dbReference type="GO" id="GO:0008610">
    <property type="term" value="P:lipid biosynthetic process"/>
    <property type="evidence" value="ECO:0007669"/>
    <property type="project" value="TreeGrafter"/>
</dbReference>
<evidence type="ECO:0000259" key="2">
    <source>
        <dbReference type="Pfam" id="PF00975"/>
    </source>
</evidence>
<dbReference type="PANTHER" id="PTHR11487:SF0">
    <property type="entry name" value="S-ACYL FATTY ACID SYNTHASE THIOESTERASE, MEDIUM CHAIN"/>
    <property type="match status" value="1"/>
</dbReference>
<proteinExistence type="inferred from homology"/>
<dbReference type="EMBL" id="VYKK01000001">
    <property type="protein sequence ID" value="KAA9008556.1"/>
    <property type="molecule type" value="Genomic_DNA"/>
</dbReference>
<dbReference type="OrthoDB" id="2213423at2"/>
<sequence length="252" mass="28978">MITASEWFVVRQPKPKAKLRLFCFPYAGGTPAVYKEWGAALEDIEVCAVQLPGRGMRMNEPAYVRVEPLVEALAEAMLPYLDRPFALFGHSLGGLIAFQTARLLEERFRRSPVHLFISGRLPPHVPEEQVHHLSDPEFIQVLRDYNGTPQEVLNDPDLMSYFLPVLRSDFELSNTFRLEGRPQLFCPFSVYSGIDDSLVDPELLEQWERYTKYRFSLQMFPGDHFYLNADQAPLFDMLYNEVMDSLYASGVC</sequence>
<dbReference type="PANTHER" id="PTHR11487">
    <property type="entry name" value="THIOESTERASE"/>
    <property type="match status" value="1"/>
</dbReference>
<dbReference type="Pfam" id="PF00975">
    <property type="entry name" value="Thioesterase"/>
    <property type="match status" value="1"/>
</dbReference>
<protein>
    <submittedName>
        <fullName evidence="3">Thioesterase</fullName>
    </submittedName>
</protein>
<reference evidence="3 4" key="1">
    <citation type="submission" date="2019-09" db="EMBL/GenBank/DDBJ databases">
        <title>Bacillus ochoae sp. nov., Paenibacillus whitsoniae sp. nov., Paenibacillus spiritus sp. nov. Isolated from the Mars Exploration Rover during spacecraft assembly.</title>
        <authorList>
            <person name="Seuylemezian A."/>
            <person name="Vaishampayan P."/>
        </authorList>
    </citation>
    <scope>NUCLEOTIDE SEQUENCE [LARGE SCALE GENOMIC DNA]</scope>
    <source>
        <strain evidence="3 4">MER_111</strain>
    </source>
</reference>
<comment type="caution">
    <text evidence="3">The sequence shown here is derived from an EMBL/GenBank/DDBJ whole genome shotgun (WGS) entry which is preliminary data.</text>
</comment>
<name>A0A5J5GJV6_9BACL</name>
<dbReference type="Proteomes" id="UP000367750">
    <property type="component" value="Unassembled WGS sequence"/>
</dbReference>
<dbReference type="SUPFAM" id="SSF53474">
    <property type="entry name" value="alpha/beta-Hydrolases"/>
    <property type="match status" value="1"/>
</dbReference>